<evidence type="ECO:0000313" key="8">
    <source>
        <dbReference type="EMBL" id="GLR85485.1"/>
    </source>
</evidence>
<keyword evidence="1" id="KW-0808">Transferase</keyword>
<dbReference type="Pfam" id="PF00571">
    <property type="entry name" value="CBS"/>
    <property type="match status" value="1"/>
</dbReference>
<dbReference type="InterPro" id="IPR052203">
    <property type="entry name" value="GHMP_Kinase-Related"/>
</dbReference>
<keyword evidence="3 8" id="KW-0418">Kinase</keyword>
<comment type="similarity">
    <text evidence="5">Belongs to the GHMP kinase family.</text>
</comment>
<dbReference type="InterPro" id="IPR006204">
    <property type="entry name" value="GHMP_kinase_N_dom"/>
</dbReference>
<evidence type="ECO:0000256" key="6">
    <source>
        <dbReference type="PROSITE-ProRule" id="PRU00703"/>
    </source>
</evidence>
<evidence type="ECO:0000256" key="4">
    <source>
        <dbReference type="ARBA" id="ARBA00022840"/>
    </source>
</evidence>
<organism evidence="8 9">
    <name type="scientific">Bradyrhizobium iriomotense</name>
    <dbReference type="NCBI Taxonomy" id="441950"/>
    <lineage>
        <taxon>Bacteria</taxon>
        <taxon>Pseudomonadati</taxon>
        <taxon>Pseudomonadota</taxon>
        <taxon>Alphaproteobacteria</taxon>
        <taxon>Hyphomicrobiales</taxon>
        <taxon>Nitrobacteraceae</taxon>
        <taxon>Bradyrhizobium</taxon>
    </lineage>
</organism>
<keyword evidence="6" id="KW-0129">CBS domain</keyword>
<evidence type="ECO:0000256" key="2">
    <source>
        <dbReference type="ARBA" id="ARBA00022741"/>
    </source>
</evidence>
<dbReference type="PANTHER" id="PTHR32463">
    <property type="entry name" value="L-FUCOSE KINASE"/>
    <property type="match status" value="1"/>
</dbReference>
<keyword evidence="4" id="KW-0067">ATP-binding</keyword>
<dbReference type="PROSITE" id="PS51371">
    <property type="entry name" value="CBS"/>
    <property type="match status" value="1"/>
</dbReference>
<dbReference type="InterPro" id="IPR001174">
    <property type="entry name" value="HddA/FKP"/>
</dbReference>
<evidence type="ECO:0000259" key="7">
    <source>
        <dbReference type="PROSITE" id="PS51371"/>
    </source>
</evidence>
<gene>
    <name evidence="8" type="ORF">GCM10007857_21960</name>
</gene>
<dbReference type="InterPro" id="IPR013750">
    <property type="entry name" value="GHMP_kinase_C_dom"/>
</dbReference>
<dbReference type="Pfam" id="PF00288">
    <property type="entry name" value="GHMP_kinases_N"/>
    <property type="match status" value="1"/>
</dbReference>
<proteinExistence type="inferred from homology"/>
<evidence type="ECO:0000256" key="5">
    <source>
        <dbReference type="ARBA" id="ARBA00038121"/>
    </source>
</evidence>
<name>A0ABQ6AVP6_9BRAD</name>
<dbReference type="InterPro" id="IPR036554">
    <property type="entry name" value="GHMP_kinase_C_sf"/>
</dbReference>
<evidence type="ECO:0000256" key="3">
    <source>
        <dbReference type="ARBA" id="ARBA00022777"/>
    </source>
</evidence>
<dbReference type="EMBL" id="BSOW01000006">
    <property type="protein sequence ID" value="GLR85485.1"/>
    <property type="molecule type" value="Genomic_DNA"/>
</dbReference>
<accession>A0ABQ6AVP6</accession>
<keyword evidence="9" id="KW-1185">Reference proteome</keyword>
<protein>
    <submittedName>
        <fullName evidence="8">Sugar kinase</fullName>
    </submittedName>
</protein>
<keyword evidence="2" id="KW-0547">Nucleotide-binding</keyword>
<dbReference type="GO" id="GO:0016301">
    <property type="term" value="F:kinase activity"/>
    <property type="evidence" value="ECO:0007669"/>
    <property type="project" value="UniProtKB-KW"/>
</dbReference>
<comment type="caution">
    <text evidence="8">The sequence shown here is derived from an EMBL/GenBank/DDBJ whole genome shotgun (WGS) entry which is preliminary data.</text>
</comment>
<evidence type="ECO:0000256" key="1">
    <source>
        <dbReference type="ARBA" id="ARBA00022679"/>
    </source>
</evidence>
<dbReference type="InterPro" id="IPR020568">
    <property type="entry name" value="Ribosomal_Su5_D2-typ_SF"/>
</dbReference>
<reference evidence="9" key="1">
    <citation type="journal article" date="2019" name="Int. J. Syst. Evol. Microbiol.">
        <title>The Global Catalogue of Microorganisms (GCM) 10K type strain sequencing project: providing services to taxonomists for standard genome sequencing and annotation.</title>
        <authorList>
            <consortium name="The Broad Institute Genomics Platform"/>
            <consortium name="The Broad Institute Genome Sequencing Center for Infectious Disease"/>
            <person name="Wu L."/>
            <person name="Ma J."/>
        </authorList>
    </citation>
    <scope>NUCLEOTIDE SEQUENCE [LARGE SCALE GENOMIC DNA]</scope>
    <source>
        <strain evidence="9">NBRC 102520</strain>
    </source>
</reference>
<dbReference type="Proteomes" id="UP001156905">
    <property type="component" value="Unassembled WGS sequence"/>
</dbReference>
<dbReference type="PRINTS" id="PR00960">
    <property type="entry name" value="LMBPPROTEIN"/>
</dbReference>
<feature type="domain" description="CBS" evidence="7">
    <location>
        <begin position="31"/>
        <end position="90"/>
    </location>
</feature>
<dbReference type="SUPFAM" id="SSF54211">
    <property type="entry name" value="Ribosomal protein S5 domain 2-like"/>
    <property type="match status" value="1"/>
</dbReference>
<dbReference type="PANTHER" id="PTHR32463:SF0">
    <property type="entry name" value="L-FUCOSE KINASE"/>
    <property type="match status" value="1"/>
</dbReference>
<sequence>MHRPKGYRISRLIRVLVATAESAFSGPLDVLERTLVIIAETETIEEAFRRLNANMLGILFAQDAGGKIVGAVTDGDIRRRMLTGITIHDSVAACVNRNFVWARAGGPREQILKLLDQRVHVVPILDAEDRLVDVFSRELFNLSEESEVFARARSPVRISFSGGGTDLTHYFVANDGGAVINATIKMYAHATLRRRSDGRIRIYSHDFRCTVEADSLAELGAGGDLALIRSVIRLIKPTYGFELEVSADFPVGSGLGGSAVVSSAIIGCFNEFRGDQWDRHEIAEMAFQAERLMLNIPGGWQDQYATVFGGFNHMEFSSDQNTIVPLRLDSNIIAELEESLVLCYTGSGHDSGAIHRDQKAQHETSDAVAAAAKQKEVTREIRKHLLRGRLLECGRLIDEAWHAKRKLSSKISSNELDDIYDFAKLHGAVGGKLLGAGGGGYFMFFVRPFERYPLISALEQKGLRCARIMFEENGLRTWKSRFPARPADE</sequence>
<dbReference type="Gene3D" id="3.10.580.10">
    <property type="entry name" value="CBS-domain"/>
    <property type="match status" value="1"/>
</dbReference>
<evidence type="ECO:0000313" key="9">
    <source>
        <dbReference type="Proteomes" id="UP001156905"/>
    </source>
</evidence>
<dbReference type="Gene3D" id="3.30.230.120">
    <property type="match status" value="1"/>
</dbReference>
<dbReference type="InterPro" id="IPR046342">
    <property type="entry name" value="CBS_dom_sf"/>
</dbReference>
<dbReference type="InterPro" id="IPR000644">
    <property type="entry name" value="CBS_dom"/>
</dbReference>
<dbReference type="SUPFAM" id="SSF54631">
    <property type="entry name" value="CBS-domain pair"/>
    <property type="match status" value="1"/>
</dbReference>
<dbReference type="SUPFAM" id="SSF55060">
    <property type="entry name" value="GHMP Kinase, C-terminal domain"/>
    <property type="match status" value="1"/>
</dbReference>
<dbReference type="Pfam" id="PF08544">
    <property type="entry name" value="GHMP_kinases_C"/>
    <property type="match status" value="1"/>
</dbReference>